<dbReference type="GO" id="GO:0005886">
    <property type="term" value="C:plasma membrane"/>
    <property type="evidence" value="ECO:0007669"/>
    <property type="project" value="UniProtKB-SubCell"/>
</dbReference>
<dbReference type="PANTHER" id="PTHR43744:SF8">
    <property type="entry name" value="SN-GLYCEROL-3-PHOSPHATE TRANSPORT SYSTEM PERMEASE PROTEIN UGPE"/>
    <property type="match status" value="1"/>
</dbReference>
<evidence type="ECO:0000256" key="7">
    <source>
        <dbReference type="RuleBase" id="RU363032"/>
    </source>
</evidence>
<comment type="similarity">
    <text evidence="7">Belongs to the binding-protein-dependent transport system permease family.</text>
</comment>
<keyword evidence="4 7" id="KW-0812">Transmembrane</keyword>
<keyword evidence="2 7" id="KW-0813">Transport</keyword>
<keyword evidence="6 7" id="KW-0472">Membrane</keyword>
<dbReference type="EMBL" id="FNZK01000008">
    <property type="protein sequence ID" value="SEJ46962.1"/>
    <property type="molecule type" value="Genomic_DNA"/>
</dbReference>
<evidence type="ECO:0000313" key="9">
    <source>
        <dbReference type="EMBL" id="SEJ46962.1"/>
    </source>
</evidence>
<feature type="transmembrane region" description="Helical" evidence="7">
    <location>
        <begin position="74"/>
        <end position="97"/>
    </location>
</feature>
<keyword evidence="3" id="KW-1003">Cell membrane</keyword>
<sequence>MKINKKRSVLWHFLLIVVILIEVWPLLFMVSTSFKTMDQIFTATLNPFPAPFVLDNYLHVLETLPLLNYISNTFIIASVITLAKICTSLLAAFAFVYYDFRHKEKIFNALLFTFFIPITVVIMPNYLLIAKLGLLNNPLGVILPQLMDGMGIFLMRQTMRGIPKPLIEAAKLENASAWLILHRIMLPLIKPAIFAMGIIFFIDSWNQYFWPLLILNDKASYTLPIALQMFISAEGGSEWGIAMTLATLTSLPPLFLYLLFQRFIMNSFIQSGVKG</sequence>
<dbReference type="Gene3D" id="1.10.3720.10">
    <property type="entry name" value="MetI-like"/>
    <property type="match status" value="1"/>
</dbReference>
<name>A0A1H6ZBC5_9FIRM</name>
<evidence type="ECO:0000259" key="8">
    <source>
        <dbReference type="PROSITE" id="PS50928"/>
    </source>
</evidence>
<gene>
    <name evidence="9" type="ORF">SAMN05660742_10894</name>
</gene>
<evidence type="ECO:0000256" key="3">
    <source>
        <dbReference type="ARBA" id="ARBA00022475"/>
    </source>
</evidence>
<dbReference type="CDD" id="cd06261">
    <property type="entry name" value="TM_PBP2"/>
    <property type="match status" value="1"/>
</dbReference>
<organism evidence="9 10">
    <name type="scientific">Propionispira arboris</name>
    <dbReference type="NCBI Taxonomy" id="84035"/>
    <lineage>
        <taxon>Bacteria</taxon>
        <taxon>Bacillati</taxon>
        <taxon>Bacillota</taxon>
        <taxon>Negativicutes</taxon>
        <taxon>Selenomonadales</taxon>
        <taxon>Selenomonadaceae</taxon>
        <taxon>Propionispira</taxon>
    </lineage>
</organism>
<feature type="transmembrane region" description="Helical" evidence="7">
    <location>
        <begin position="109"/>
        <end position="129"/>
    </location>
</feature>
<evidence type="ECO:0000256" key="5">
    <source>
        <dbReference type="ARBA" id="ARBA00022989"/>
    </source>
</evidence>
<evidence type="ECO:0000313" key="10">
    <source>
        <dbReference type="Proteomes" id="UP000199662"/>
    </source>
</evidence>
<reference evidence="10" key="1">
    <citation type="submission" date="2016-10" db="EMBL/GenBank/DDBJ databases">
        <authorList>
            <person name="Varghese N."/>
            <person name="Submissions S."/>
        </authorList>
    </citation>
    <scope>NUCLEOTIDE SEQUENCE [LARGE SCALE GENOMIC DNA]</scope>
    <source>
        <strain evidence="10">DSM 2179</strain>
    </source>
</reference>
<comment type="subcellular location">
    <subcellularLocation>
        <location evidence="1 7">Cell membrane</location>
        <topology evidence="1 7">Multi-pass membrane protein</topology>
    </subcellularLocation>
</comment>
<accession>A0A1H6ZBC5</accession>
<dbReference type="AlphaFoldDB" id="A0A1H6ZBC5"/>
<dbReference type="Proteomes" id="UP000199662">
    <property type="component" value="Unassembled WGS sequence"/>
</dbReference>
<dbReference type="InterPro" id="IPR035906">
    <property type="entry name" value="MetI-like_sf"/>
</dbReference>
<dbReference type="RefSeq" id="WP_091831204.1">
    <property type="nucleotide sequence ID" value="NZ_FNZK01000008.1"/>
</dbReference>
<dbReference type="Pfam" id="PF00528">
    <property type="entry name" value="BPD_transp_1"/>
    <property type="match status" value="1"/>
</dbReference>
<evidence type="ECO:0000256" key="6">
    <source>
        <dbReference type="ARBA" id="ARBA00023136"/>
    </source>
</evidence>
<keyword evidence="10" id="KW-1185">Reference proteome</keyword>
<proteinExistence type="inferred from homology"/>
<dbReference type="GO" id="GO:0055085">
    <property type="term" value="P:transmembrane transport"/>
    <property type="evidence" value="ECO:0007669"/>
    <property type="project" value="InterPro"/>
</dbReference>
<feature type="transmembrane region" description="Helical" evidence="7">
    <location>
        <begin position="176"/>
        <end position="202"/>
    </location>
</feature>
<dbReference type="PANTHER" id="PTHR43744">
    <property type="entry name" value="ABC TRANSPORTER PERMEASE PROTEIN MG189-RELATED-RELATED"/>
    <property type="match status" value="1"/>
</dbReference>
<dbReference type="PROSITE" id="PS50928">
    <property type="entry name" value="ABC_TM1"/>
    <property type="match status" value="1"/>
</dbReference>
<evidence type="ECO:0000256" key="2">
    <source>
        <dbReference type="ARBA" id="ARBA00022448"/>
    </source>
</evidence>
<evidence type="ECO:0000256" key="4">
    <source>
        <dbReference type="ARBA" id="ARBA00022692"/>
    </source>
</evidence>
<feature type="transmembrane region" description="Helical" evidence="7">
    <location>
        <begin position="239"/>
        <end position="260"/>
    </location>
</feature>
<dbReference type="InterPro" id="IPR000515">
    <property type="entry name" value="MetI-like"/>
</dbReference>
<dbReference type="SUPFAM" id="SSF161098">
    <property type="entry name" value="MetI-like"/>
    <property type="match status" value="1"/>
</dbReference>
<evidence type="ECO:0000256" key="1">
    <source>
        <dbReference type="ARBA" id="ARBA00004651"/>
    </source>
</evidence>
<feature type="transmembrane region" description="Helical" evidence="7">
    <location>
        <begin position="9"/>
        <end position="28"/>
    </location>
</feature>
<keyword evidence="5 7" id="KW-1133">Transmembrane helix</keyword>
<dbReference type="STRING" id="84035.SAMN05660742_10894"/>
<protein>
    <submittedName>
        <fullName evidence="9">sn-glycerol 3-phosphate transport system permease protein</fullName>
    </submittedName>
</protein>
<feature type="domain" description="ABC transmembrane type-1" evidence="8">
    <location>
        <begin position="70"/>
        <end position="260"/>
    </location>
</feature>